<dbReference type="EMBL" id="JBAHYK010003138">
    <property type="protein sequence ID" value="KAL0563869.1"/>
    <property type="molecule type" value="Genomic_DNA"/>
</dbReference>
<evidence type="ECO:0000313" key="9">
    <source>
        <dbReference type="Proteomes" id="UP001465976"/>
    </source>
</evidence>
<evidence type="ECO:0000256" key="2">
    <source>
        <dbReference type="ARBA" id="ARBA00022692"/>
    </source>
</evidence>
<reference evidence="8 9" key="1">
    <citation type="submission" date="2024-02" db="EMBL/GenBank/DDBJ databases">
        <title>A draft genome for the cacao thread blight pathogen Marasmius crinis-equi.</title>
        <authorList>
            <person name="Cohen S.P."/>
            <person name="Baruah I.K."/>
            <person name="Amoako-Attah I."/>
            <person name="Bukari Y."/>
            <person name="Meinhardt L.W."/>
            <person name="Bailey B.A."/>
        </authorList>
    </citation>
    <scope>NUCLEOTIDE SEQUENCE [LARGE SCALE GENOMIC DNA]</scope>
    <source>
        <strain evidence="8 9">GH-76</strain>
    </source>
</reference>
<keyword evidence="4" id="KW-1133">Transmembrane helix</keyword>
<dbReference type="EC" id="3.1.1.3" evidence="8"/>
<proteinExistence type="inferred from homology"/>
<gene>
    <name evidence="8" type="primary">ATG15_5</name>
    <name evidence="8" type="ORF">V5O48_018191</name>
</gene>
<dbReference type="GO" id="GO:0004806">
    <property type="term" value="F:triacylglycerol lipase activity"/>
    <property type="evidence" value="ECO:0007669"/>
    <property type="project" value="UniProtKB-EC"/>
</dbReference>
<comment type="subcellular location">
    <subcellularLocation>
        <location evidence="7">Endomembrane system</location>
        <topology evidence="7">Single-pass membrane protein</topology>
    </subcellularLocation>
</comment>
<protein>
    <submittedName>
        <fullName evidence="8">Lipase atg15</fullName>
        <ecNumber evidence="8">3.1.1.3</ecNumber>
    </submittedName>
</protein>
<dbReference type="PANTHER" id="PTHR47175">
    <property type="entry name" value="LIPASE ATG15-RELATED"/>
    <property type="match status" value="1"/>
</dbReference>
<evidence type="ECO:0000313" key="8">
    <source>
        <dbReference type="EMBL" id="KAL0563869.1"/>
    </source>
</evidence>
<comment type="caution">
    <text evidence="8">The sequence shown here is derived from an EMBL/GenBank/DDBJ whole genome shotgun (WGS) entry which is preliminary data.</text>
</comment>
<evidence type="ECO:0000256" key="4">
    <source>
        <dbReference type="ARBA" id="ARBA00022989"/>
    </source>
</evidence>
<evidence type="ECO:0000256" key="1">
    <source>
        <dbReference type="ARBA" id="ARBA00010701"/>
    </source>
</evidence>
<dbReference type="InterPro" id="IPR050805">
    <property type="entry name" value="ATG15_Lipase"/>
</dbReference>
<evidence type="ECO:0000256" key="7">
    <source>
        <dbReference type="ARBA" id="ARBA00037847"/>
    </source>
</evidence>
<sequence>NLYRIPSTRRTNGLSKASPPSTHYVISNADPIVMGVCNGVASSANWGYAIESRCHLGKIIRYDTTGVLGQLSNIQNHGIGVVIENMLGNETWVVPKAVELLRCKIVL</sequence>
<keyword evidence="9" id="KW-1185">Reference proteome</keyword>
<keyword evidence="2" id="KW-0812">Transmembrane</keyword>
<keyword evidence="5" id="KW-0472">Membrane</keyword>
<dbReference type="Proteomes" id="UP001465976">
    <property type="component" value="Unassembled WGS sequence"/>
</dbReference>
<keyword evidence="3 8" id="KW-0378">Hydrolase</keyword>
<name>A0ABR3ELW5_9AGAR</name>
<evidence type="ECO:0000256" key="6">
    <source>
        <dbReference type="ARBA" id="ARBA00023180"/>
    </source>
</evidence>
<keyword evidence="6" id="KW-0325">Glycoprotein</keyword>
<accession>A0ABR3ELW5</accession>
<dbReference type="PANTHER" id="PTHR47175:SF2">
    <property type="entry name" value="LIPASE ATG15-RELATED"/>
    <property type="match status" value="1"/>
</dbReference>
<evidence type="ECO:0000256" key="3">
    <source>
        <dbReference type="ARBA" id="ARBA00022801"/>
    </source>
</evidence>
<evidence type="ECO:0000256" key="5">
    <source>
        <dbReference type="ARBA" id="ARBA00023136"/>
    </source>
</evidence>
<organism evidence="8 9">
    <name type="scientific">Marasmius crinis-equi</name>
    <dbReference type="NCBI Taxonomy" id="585013"/>
    <lineage>
        <taxon>Eukaryota</taxon>
        <taxon>Fungi</taxon>
        <taxon>Dikarya</taxon>
        <taxon>Basidiomycota</taxon>
        <taxon>Agaricomycotina</taxon>
        <taxon>Agaricomycetes</taxon>
        <taxon>Agaricomycetidae</taxon>
        <taxon>Agaricales</taxon>
        <taxon>Marasmiineae</taxon>
        <taxon>Marasmiaceae</taxon>
        <taxon>Marasmius</taxon>
    </lineage>
</organism>
<feature type="non-terminal residue" evidence="8">
    <location>
        <position position="1"/>
    </location>
</feature>
<comment type="similarity">
    <text evidence="1">Belongs to the AB hydrolase superfamily. Lipase family.</text>
</comment>